<dbReference type="OrthoDB" id="2377160at2"/>
<evidence type="ECO:0000313" key="1">
    <source>
        <dbReference type="EMBL" id="RKP47991.1"/>
    </source>
</evidence>
<organism evidence="1 2">
    <name type="scientific">Cohnella endophytica</name>
    <dbReference type="NCBI Taxonomy" id="2419778"/>
    <lineage>
        <taxon>Bacteria</taxon>
        <taxon>Bacillati</taxon>
        <taxon>Bacillota</taxon>
        <taxon>Bacilli</taxon>
        <taxon>Bacillales</taxon>
        <taxon>Paenibacillaceae</taxon>
        <taxon>Cohnella</taxon>
    </lineage>
</organism>
<keyword evidence="2" id="KW-1185">Reference proteome</keyword>
<accession>A0A494XE97</accession>
<gene>
    <name evidence="1" type="ORF">D7Z26_22565</name>
</gene>
<name>A0A494XE97_9BACL</name>
<dbReference type="Proteomes" id="UP000282076">
    <property type="component" value="Unassembled WGS sequence"/>
</dbReference>
<protein>
    <submittedName>
        <fullName evidence="1">Uncharacterized protein</fullName>
    </submittedName>
</protein>
<evidence type="ECO:0000313" key="2">
    <source>
        <dbReference type="Proteomes" id="UP000282076"/>
    </source>
</evidence>
<sequence length="73" mass="8232">MYLVVGALIVALSLIGTAIYRRRRLGPNEHPPRGFVPTDELSIDPTTGVKQRVWFNPTTGERHYQNVGEDRKA</sequence>
<dbReference type="RefSeq" id="WP_120979280.1">
    <property type="nucleotide sequence ID" value="NZ_RBZM01000010.1"/>
</dbReference>
<proteinExistence type="predicted"/>
<comment type="caution">
    <text evidence="1">The sequence shown here is derived from an EMBL/GenBank/DDBJ whole genome shotgun (WGS) entry which is preliminary data.</text>
</comment>
<dbReference type="EMBL" id="RBZM01000010">
    <property type="protein sequence ID" value="RKP47991.1"/>
    <property type="molecule type" value="Genomic_DNA"/>
</dbReference>
<reference evidence="1 2" key="1">
    <citation type="submission" date="2018-10" db="EMBL/GenBank/DDBJ databases">
        <title>Cohnella sp. M2MS4P-1, whole genome shotgun sequence.</title>
        <authorList>
            <person name="Tuo L."/>
        </authorList>
    </citation>
    <scope>NUCLEOTIDE SEQUENCE [LARGE SCALE GENOMIC DNA]</scope>
    <source>
        <strain evidence="1 2">M2MS4P-1</strain>
    </source>
</reference>
<dbReference type="AlphaFoldDB" id="A0A494XE97"/>